<evidence type="ECO:0000313" key="3">
    <source>
        <dbReference type="EMBL" id="CAG2235848.1"/>
    </source>
</evidence>
<dbReference type="Gene3D" id="3.80.10.10">
    <property type="entry name" value="Ribonuclease Inhibitor"/>
    <property type="match status" value="3"/>
</dbReference>
<keyword evidence="1" id="KW-0433">Leucine-rich repeat</keyword>
<keyword evidence="2" id="KW-0677">Repeat</keyword>
<dbReference type="InterPro" id="IPR032675">
    <property type="entry name" value="LRR_dom_sf"/>
</dbReference>
<dbReference type="InterPro" id="IPR003591">
    <property type="entry name" value="Leu-rich_rpt_typical-subtyp"/>
</dbReference>
<dbReference type="PANTHER" id="PTHR24369">
    <property type="entry name" value="ANTIGEN BSP, PUTATIVE-RELATED"/>
    <property type="match status" value="1"/>
</dbReference>
<sequence length="585" mass="66664">MDFHTVPRHIPINTTILDLSSNNIALLHNETFMWLTKLRTLIIHTSRLRHIDVNAFKGLENVQNLDLSANSLDVGSLPMSVFNSTPNLLNLQLSDNIFSEEYPDKSLSFLTNLQSLSINGIRNGRFRDGFKYLKKLRILHFQPCFITHLTNETFLVFNNLPIEDIDISCAIRKVEYGTLAPFKSLNVLKISHNSFIRLSDLIPILIPLKDRNMSEIDLSYNYRARTGSDILTPKHFTILGQICVKSFILAKNQISVIRTGSISAMKYKNCLEHFDIARNNIYGDKGAALELFQLTGLKTVDASQQDPLSPWNVGLRNHSTSMFPANNVSEVYKMVNTIYTFPLPPNLEEIFAERLVIKATHLANVNFTNGRKLRVLDFNWTPFSSCTGLIRGIDHLEILKMSGFNCSLIDLSFFQSFKKLKVLESRSANLGRGLLDDKEGKILKGLFELQQIDFSANQFKHLNPSLFRSQYKSLLKLYLSSNILTEINIKFSKFSKLNCIDLSGNRIRYLETGTTKELDMLNIKSINKLELLLQGNMFECNCDSLHFIEWLHFTNVTLDNGETTRAGTLKAAIKQQHLHSKICMT</sequence>
<reference evidence="3" key="1">
    <citation type="submission" date="2021-03" db="EMBL/GenBank/DDBJ databases">
        <authorList>
            <person name="Bekaert M."/>
        </authorList>
    </citation>
    <scope>NUCLEOTIDE SEQUENCE</scope>
</reference>
<keyword evidence="4" id="KW-1185">Reference proteome</keyword>
<dbReference type="InterPro" id="IPR050541">
    <property type="entry name" value="LRR_TM_domain-containing"/>
</dbReference>
<gene>
    <name evidence="3" type="ORF">MEDL_48349</name>
</gene>
<accession>A0A8S3TQ56</accession>
<dbReference type="SMART" id="SM00369">
    <property type="entry name" value="LRR_TYP"/>
    <property type="match status" value="6"/>
</dbReference>
<organism evidence="3 4">
    <name type="scientific">Mytilus edulis</name>
    <name type="common">Blue mussel</name>
    <dbReference type="NCBI Taxonomy" id="6550"/>
    <lineage>
        <taxon>Eukaryota</taxon>
        <taxon>Metazoa</taxon>
        <taxon>Spiralia</taxon>
        <taxon>Lophotrochozoa</taxon>
        <taxon>Mollusca</taxon>
        <taxon>Bivalvia</taxon>
        <taxon>Autobranchia</taxon>
        <taxon>Pteriomorphia</taxon>
        <taxon>Mytilida</taxon>
        <taxon>Mytiloidea</taxon>
        <taxon>Mytilidae</taxon>
        <taxon>Mytilinae</taxon>
        <taxon>Mytilus</taxon>
    </lineage>
</organism>
<dbReference type="Proteomes" id="UP000683360">
    <property type="component" value="Unassembled WGS sequence"/>
</dbReference>
<evidence type="ECO:0000256" key="1">
    <source>
        <dbReference type="ARBA" id="ARBA00022614"/>
    </source>
</evidence>
<evidence type="ECO:0000313" key="4">
    <source>
        <dbReference type="Proteomes" id="UP000683360"/>
    </source>
</evidence>
<evidence type="ECO:0000256" key="2">
    <source>
        <dbReference type="ARBA" id="ARBA00022737"/>
    </source>
</evidence>
<dbReference type="GO" id="GO:0005886">
    <property type="term" value="C:plasma membrane"/>
    <property type="evidence" value="ECO:0007669"/>
    <property type="project" value="TreeGrafter"/>
</dbReference>
<dbReference type="OrthoDB" id="6105302at2759"/>
<dbReference type="InterPro" id="IPR001611">
    <property type="entry name" value="Leu-rich_rpt"/>
</dbReference>
<protein>
    <submittedName>
        <fullName evidence="3">Uncharacterized protein</fullName>
    </submittedName>
</protein>
<dbReference type="PANTHER" id="PTHR24369:SF211">
    <property type="entry name" value="LEUCINE-RICH REPEAT-CONTAINING PROTEIN 15-LIKE"/>
    <property type="match status" value="1"/>
</dbReference>
<dbReference type="Pfam" id="PF13855">
    <property type="entry name" value="LRR_8"/>
    <property type="match status" value="1"/>
</dbReference>
<dbReference type="SUPFAM" id="SSF52058">
    <property type="entry name" value="L domain-like"/>
    <property type="match status" value="2"/>
</dbReference>
<comment type="caution">
    <text evidence="3">The sequence shown here is derived from an EMBL/GenBank/DDBJ whole genome shotgun (WGS) entry which is preliminary data.</text>
</comment>
<dbReference type="AlphaFoldDB" id="A0A8S3TQ56"/>
<proteinExistence type="predicted"/>
<dbReference type="EMBL" id="CAJPWZ010002329">
    <property type="protein sequence ID" value="CAG2235848.1"/>
    <property type="molecule type" value="Genomic_DNA"/>
</dbReference>
<name>A0A8S3TQ56_MYTED</name>